<dbReference type="Proteomes" id="UP000829364">
    <property type="component" value="Chromosome 10"/>
</dbReference>
<evidence type="ECO:0000313" key="8">
    <source>
        <dbReference type="Proteomes" id="UP000829364"/>
    </source>
</evidence>
<evidence type="ECO:0000256" key="3">
    <source>
        <dbReference type="ARBA" id="ARBA00022989"/>
    </source>
</evidence>
<dbReference type="PANTHER" id="PTHR16201">
    <property type="entry name" value="SEVEN TRANSMEMBRANE PROTEIN 1-RELATED"/>
    <property type="match status" value="1"/>
</dbReference>
<evidence type="ECO:0000256" key="5">
    <source>
        <dbReference type="SAM" id="MobiDB-lite"/>
    </source>
</evidence>
<feature type="transmembrane region" description="Helical" evidence="6">
    <location>
        <begin position="96"/>
        <end position="118"/>
    </location>
</feature>
<evidence type="ECO:0008006" key="9">
    <source>
        <dbReference type="Google" id="ProtNLM"/>
    </source>
</evidence>
<keyword evidence="8" id="KW-1185">Reference proteome</keyword>
<keyword evidence="4 6" id="KW-0472">Membrane</keyword>
<dbReference type="InterPro" id="IPR006603">
    <property type="entry name" value="PQ-loop_rpt"/>
</dbReference>
<feature type="transmembrane region" description="Helical" evidence="6">
    <location>
        <begin position="162"/>
        <end position="182"/>
    </location>
</feature>
<dbReference type="Gene3D" id="1.20.1280.290">
    <property type="match status" value="1"/>
</dbReference>
<feature type="transmembrane region" description="Helical" evidence="6">
    <location>
        <begin position="6"/>
        <end position="28"/>
    </location>
</feature>
<feature type="transmembrane region" description="Helical" evidence="6">
    <location>
        <begin position="130"/>
        <end position="150"/>
    </location>
</feature>
<evidence type="ECO:0000256" key="1">
    <source>
        <dbReference type="ARBA" id="ARBA00004141"/>
    </source>
</evidence>
<feature type="compositionally biased region" description="Acidic residues" evidence="5">
    <location>
        <begin position="245"/>
        <end position="254"/>
    </location>
</feature>
<dbReference type="KEGG" id="ptkz:JDV02_009568"/>
<feature type="compositionally biased region" description="Basic and acidic residues" evidence="5">
    <location>
        <begin position="307"/>
        <end position="318"/>
    </location>
</feature>
<dbReference type="PANTHER" id="PTHR16201:SF37">
    <property type="entry name" value="PQ-LOOP REPEAT-CONTAINING PROTEIN"/>
    <property type="match status" value="1"/>
</dbReference>
<dbReference type="Pfam" id="PF04193">
    <property type="entry name" value="PQ-loop"/>
    <property type="match status" value="2"/>
</dbReference>
<proteinExistence type="predicted"/>
<name>A0A9Q8QSP3_9HYPO</name>
<dbReference type="SMART" id="SM00679">
    <property type="entry name" value="CTNS"/>
    <property type="match status" value="2"/>
</dbReference>
<keyword evidence="3 6" id="KW-1133">Transmembrane helix</keyword>
<protein>
    <recommendedName>
        <fullName evidence="9">PQ loop repeat protein</fullName>
    </recommendedName>
</protein>
<accession>A0A9Q8QSP3</accession>
<dbReference type="GeneID" id="72071513"/>
<dbReference type="AlphaFoldDB" id="A0A9Q8QSP3"/>
<dbReference type="InterPro" id="IPR051415">
    <property type="entry name" value="LAAT-1"/>
</dbReference>
<feature type="transmembrane region" description="Helical" evidence="6">
    <location>
        <begin position="40"/>
        <end position="58"/>
    </location>
</feature>
<dbReference type="RefSeq" id="XP_047847248.1">
    <property type="nucleotide sequence ID" value="XM_047991237.1"/>
</dbReference>
<sequence length="318" mass="34571">MDVPVAANTLGILGAVCWSVQLIPQIVVNARRHHATGLQPSMMMLWAWAGVPLGAYNISEGFNVALRVQPQILTALSLVTWVQCRHYQRNWTVPRSLLAAAPIAALMAGTQAGLILMLRALRPLGVTWPTTLMAVLSAVLLAAGVLRHYWDIYTHRTVRGVSFLFVAIDAAGDVFSLASVFFQGPPPVDALGVAIYATEFVLWLGVLAAGAWFNLRPWVRARGGLCSSWWWWVKKSRSERRRGEGEDDADDDGGASDGERGEEGGRRIGGGVAMHDLPSSTSVFRTASADADTELRARGQHGHGHGQQRDTERDSTRA</sequence>
<comment type="subcellular location">
    <subcellularLocation>
        <location evidence="1">Membrane</location>
        <topology evidence="1">Multi-pass membrane protein</topology>
    </subcellularLocation>
</comment>
<dbReference type="EMBL" id="CP086363">
    <property type="protein sequence ID" value="UNI23767.1"/>
    <property type="molecule type" value="Genomic_DNA"/>
</dbReference>
<feature type="compositionally biased region" description="Basic and acidic residues" evidence="5">
    <location>
        <begin position="257"/>
        <end position="266"/>
    </location>
</feature>
<feature type="transmembrane region" description="Helical" evidence="6">
    <location>
        <begin position="194"/>
        <end position="215"/>
    </location>
</feature>
<dbReference type="GO" id="GO:0016020">
    <property type="term" value="C:membrane"/>
    <property type="evidence" value="ECO:0007669"/>
    <property type="project" value="UniProtKB-SubCell"/>
</dbReference>
<feature type="region of interest" description="Disordered" evidence="5">
    <location>
        <begin position="241"/>
        <end position="318"/>
    </location>
</feature>
<gene>
    <name evidence="7" type="ORF">JDV02_009568</name>
</gene>
<reference evidence="7" key="1">
    <citation type="submission" date="2021-11" db="EMBL/GenBank/DDBJ databases">
        <title>Purpureocillium_takamizusanense_genome.</title>
        <authorList>
            <person name="Nguyen N.-H."/>
        </authorList>
    </citation>
    <scope>NUCLEOTIDE SEQUENCE</scope>
    <source>
        <strain evidence="7">PT3</strain>
    </source>
</reference>
<evidence type="ECO:0000313" key="7">
    <source>
        <dbReference type="EMBL" id="UNI23767.1"/>
    </source>
</evidence>
<organism evidence="7 8">
    <name type="scientific">Purpureocillium takamizusanense</name>
    <dbReference type="NCBI Taxonomy" id="2060973"/>
    <lineage>
        <taxon>Eukaryota</taxon>
        <taxon>Fungi</taxon>
        <taxon>Dikarya</taxon>
        <taxon>Ascomycota</taxon>
        <taxon>Pezizomycotina</taxon>
        <taxon>Sordariomycetes</taxon>
        <taxon>Hypocreomycetidae</taxon>
        <taxon>Hypocreales</taxon>
        <taxon>Ophiocordycipitaceae</taxon>
        <taxon>Purpureocillium</taxon>
    </lineage>
</organism>
<evidence type="ECO:0000256" key="2">
    <source>
        <dbReference type="ARBA" id="ARBA00022692"/>
    </source>
</evidence>
<keyword evidence="2 6" id="KW-0812">Transmembrane</keyword>
<dbReference type="OrthoDB" id="407617at2759"/>
<evidence type="ECO:0000256" key="4">
    <source>
        <dbReference type="ARBA" id="ARBA00023136"/>
    </source>
</evidence>
<evidence type="ECO:0000256" key="6">
    <source>
        <dbReference type="SAM" id="Phobius"/>
    </source>
</evidence>